<keyword evidence="4" id="KW-0926">Vacuole</keyword>
<feature type="transmembrane region" description="Helical" evidence="10">
    <location>
        <begin position="180"/>
        <end position="204"/>
    </location>
</feature>
<feature type="transmembrane region" description="Helical" evidence="10">
    <location>
        <begin position="506"/>
        <end position="535"/>
    </location>
</feature>
<comment type="similarity">
    <text evidence="2">Belongs to the major facilitator superfamily.</text>
</comment>
<feature type="transmembrane region" description="Helical" evidence="10">
    <location>
        <begin position="257"/>
        <end position="279"/>
    </location>
</feature>
<dbReference type="GO" id="GO:0000329">
    <property type="term" value="C:fungal-type vacuole membrane"/>
    <property type="evidence" value="ECO:0007669"/>
    <property type="project" value="TreeGrafter"/>
</dbReference>
<evidence type="ECO:0000256" key="6">
    <source>
        <dbReference type="ARBA" id="ARBA00022989"/>
    </source>
</evidence>
<evidence type="ECO:0000256" key="10">
    <source>
        <dbReference type="SAM" id="Phobius"/>
    </source>
</evidence>
<feature type="transmembrane region" description="Helical" evidence="10">
    <location>
        <begin position="78"/>
        <end position="103"/>
    </location>
</feature>
<dbReference type="PANTHER" id="PTHR21576">
    <property type="entry name" value="UNCHARACTERIZED NODULIN-LIKE PROTEIN"/>
    <property type="match status" value="1"/>
</dbReference>
<feature type="region of interest" description="Disordered" evidence="9">
    <location>
        <begin position="1"/>
        <end position="51"/>
    </location>
</feature>
<keyword evidence="7 10" id="KW-0472">Membrane</keyword>
<dbReference type="Gene3D" id="1.20.1250.20">
    <property type="entry name" value="MFS general substrate transporter like domains"/>
    <property type="match status" value="1"/>
</dbReference>
<accession>A0AAN7TQM7</accession>
<dbReference type="AlphaFoldDB" id="A0AAN7TQM7"/>
<evidence type="ECO:0000256" key="5">
    <source>
        <dbReference type="ARBA" id="ARBA00022692"/>
    </source>
</evidence>
<dbReference type="Proteomes" id="UP001310890">
    <property type="component" value="Unassembled WGS sequence"/>
</dbReference>
<feature type="compositionally biased region" description="Polar residues" evidence="9">
    <location>
        <begin position="440"/>
        <end position="458"/>
    </location>
</feature>
<feature type="transmembrane region" description="Helical" evidence="10">
    <location>
        <begin position="587"/>
        <end position="608"/>
    </location>
</feature>
<keyword evidence="6 10" id="KW-1133">Transmembrane helix</keyword>
<evidence type="ECO:0000256" key="7">
    <source>
        <dbReference type="ARBA" id="ARBA00023136"/>
    </source>
</evidence>
<feature type="transmembrane region" description="Helical" evidence="10">
    <location>
        <begin position="542"/>
        <end position="567"/>
    </location>
</feature>
<evidence type="ECO:0000256" key="8">
    <source>
        <dbReference type="ARBA" id="ARBA00039330"/>
    </source>
</evidence>
<feature type="transmembrane region" description="Helical" evidence="10">
    <location>
        <begin position="147"/>
        <end position="168"/>
    </location>
</feature>
<evidence type="ECO:0000313" key="12">
    <source>
        <dbReference type="Proteomes" id="UP001310890"/>
    </source>
</evidence>
<dbReference type="GO" id="GO:0022857">
    <property type="term" value="F:transmembrane transporter activity"/>
    <property type="evidence" value="ECO:0007669"/>
    <property type="project" value="InterPro"/>
</dbReference>
<evidence type="ECO:0000256" key="2">
    <source>
        <dbReference type="ARBA" id="ARBA00008335"/>
    </source>
</evidence>
<organism evidence="11 12">
    <name type="scientific">Meristemomyces frigidus</name>
    <dbReference type="NCBI Taxonomy" id="1508187"/>
    <lineage>
        <taxon>Eukaryota</taxon>
        <taxon>Fungi</taxon>
        <taxon>Dikarya</taxon>
        <taxon>Ascomycota</taxon>
        <taxon>Pezizomycotina</taxon>
        <taxon>Dothideomycetes</taxon>
        <taxon>Dothideomycetidae</taxon>
        <taxon>Mycosphaerellales</taxon>
        <taxon>Teratosphaeriaceae</taxon>
        <taxon>Meristemomyces</taxon>
    </lineage>
</organism>
<proteinExistence type="inferred from homology"/>
<feature type="transmembrane region" description="Helical" evidence="10">
    <location>
        <begin position="216"/>
        <end position="234"/>
    </location>
</feature>
<dbReference type="SUPFAM" id="SSF103473">
    <property type="entry name" value="MFS general substrate transporter"/>
    <property type="match status" value="1"/>
</dbReference>
<dbReference type="Pfam" id="PF07690">
    <property type="entry name" value="MFS_1"/>
    <property type="match status" value="1"/>
</dbReference>
<dbReference type="InterPro" id="IPR011701">
    <property type="entry name" value="MFS"/>
</dbReference>
<feature type="region of interest" description="Disordered" evidence="9">
    <location>
        <begin position="440"/>
        <end position="472"/>
    </location>
</feature>
<name>A0AAN7TQM7_9PEZI</name>
<feature type="transmembrane region" description="Helical" evidence="10">
    <location>
        <begin position="123"/>
        <end position="140"/>
    </location>
</feature>
<dbReference type="PANTHER" id="PTHR21576:SF45">
    <property type="entry name" value="TRANSPORTER MCH1-RELATED"/>
    <property type="match status" value="1"/>
</dbReference>
<keyword evidence="3" id="KW-0813">Transport</keyword>
<dbReference type="InterPro" id="IPR036259">
    <property type="entry name" value="MFS_trans_sf"/>
</dbReference>
<dbReference type="CDD" id="cd17354">
    <property type="entry name" value="MFS_Mch1p_like"/>
    <property type="match status" value="1"/>
</dbReference>
<protein>
    <recommendedName>
        <fullName evidence="8">Probable transporter MCH1</fullName>
    </recommendedName>
</protein>
<feature type="transmembrane region" description="Helical" evidence="10">
    <location>
        <begin position="478"/>
        <end position="500"/>
    </location>
</feature>
<reference evidence="11" key="1">
    <citation type="submission" date="2023-08" db="EMBL/GenBank/DDBJ databases">
        <title>Black Yeasts Isolated from many extreme environments.</title>
        <authorList>
            <person name="Coleine C."/>
            <person name="Stajich J.E."/>
            <person name="Selbmann L."/>
        </authorList>
    </citation>
    <scope>NUCLEOTIDE SEQUENCE</scope>
    <source>
        <strain evidence="11">CCFEE 5401</strain>
    </source>
</reference>
<evidence type="ECO:0000256" key="3">
    <source>
        <dbReference type="ARBA" id="ARBA00022448"/>
    </source>
</evidence>
<keyword evidence="5 10" id="KW-0812">Transmembrane</keyword>
<sequence>MPSRRSNGPQAPHIDKLDYHPGGKPLLAPSNHHHNDSSTSPSATPRHSHDEHSYAGSFFEDIAEGIAVQQRQRISRNLLRYITFAWALINALGAGSITAYSLYAPLFQKRLHYTQLQVNGVSITAELAMYLPVPLFGLLCDRTGPGIPSLLAGGLFGLGYILAAFTYASGAPASAGGDGWPYWVMILAFIPIGCGTSCMYLSAVTTCAKNFGRGKYKGLALALPIACFGLSGMWESQVGSRLLYEPRPDGGKGDVDVYRFFLFLGCLLLASGAAGFFALRIVDEEELIDEAVEELEQSGLLEDSEFYRPAGYGTVSNGERRISAEEIDDMHRKAEEHKAWLAEQERKKTWLLNEETKRFLTDHTMWWLAAGFFLVTGPGEAFINNLGTIIGTLYPQSTAAGSEDSSPARTTAATHVSIVAITSTLARILTGTLTDLLAPTTPQHQHRQGPTSLSNSLASLPPQQPTQPKTTRPQISRLTFLLTFSLLMSAGQILLASGLLQGHGDLFWLVSASIGAGYGAVFSLVPILISVIWGVENFGTNWGIVATVPAAGATVWGLVYSGVYQWAAGQGESGESGDVLCYGKWCYLPTFWAMAGCVWIACGFWLWAWRGAGGWQRRGVVV</sequence>
<evidence type="ECO:0000256" key="1">
    <source>
        <dbReference type="ARBA" id="ARBA00004128"/>
    </source>
</evidence>
<evidence type="ECO:0000256" key="4">
    <source>
        <dbReference type="ARBA" id="ARBA00022554"/>
    </source>
</evidence>
<comment type="caution">
    <text evidence="11">The sequence shown here is derived from an EMBL/GenBank/DDBJ whole genome shotgun (WGS) entry which is preliminary data.</text>
</comment>
<evidence type="ECO:0000256" key="9">
    <source>
        <dbReference type="SAM" id="MobiDB-lite"/>
    </source>
</evidence>
<gene>
    <name evidence="11" type="ORF">LTR62_005901</name>
</gene>
<dbReference type="EMBL" id="JAVRRL010000005">
    <property type="protein sequence ID" value="KAK5117284.1"/>
    <property type="molecule type" value="Genomic_DNA"/>
</dbReference>
<comment type="subcellular location">
    <subcellularLocation>
        <location evidence="1">Vacuole membrane</location>
        <topology evidence="1">Multi-pass membrane protein</topology>
    </subcellularLocation>
</comment>
<evidence type="ECO:0000313" key="11">
    <source>
        <dbReference type="EMBL" id="KAK5117284.1"/>
    </source>
</evidence>